<gene>
    <name evidence="2" type="ORF">ENH_00007060</name>
</gene>
<protein>
    <submittedName>
        <fullName evidence="2">Uncharacterized protein</fullName>
    </submittedName>
</protein>
<sequence length="750" mass="79429">MPPIPRGPLGDPRLLPKGSRFLVGPHMSLSRQWKSHKYSGGFHFNALSFSAQRGVQKAPRPPGTFEIGVFPKIRRCATAATADAASAHSSAEATYPTSARLEGGEEGPSGVATAVLNASTFLAQLVGATEGGTQQFRGVTALRGALSSFSAAVERAEATLQPFTYNYDVTDPAYGRLLKPATPATPAAVAAAAGTVNDAAAAARTAPVQLQQQQRAWKYLGSPFYILLLQAVHAAKATRGLSRPPTPEGAQEAATAPVPYVEEAGGAASLFTSSSSTEAAAAEVAAFWQLQVAKDLRRLRHAAEALQQARGSLTGDLKEDSSALTGTPDAVHCLSQQDVDAAVLGLLCSAAEAVALLAEMQMKHSVRDIVPTLLLVLERVRLSRERRQGQLNPQEQQKKDGLVQQCAAEASLAASAEATAAAIIKAPSPASQAPRIAGIAEAGVAAEATIRCLHALGRCQLFSEKLLQVVSTDHIAAADADSLALYLFECGRMGLRCRRWIDMSFQRALEAVNSMSAPSLLLACAGLYRFCTEWREFYLRAAPRLLNLLKQMDYYQLRLMLRLTKHLNPSLSDPQLCLLSRGAARLLTRIIPTLDPQQLCCVATFVERRSTDTPEEYGSLTRSLVSTLEATAPVDISCAVTQTAAATSASSAATAAAKLGESASLAGDPLSLVHPLHDLVDVVDCLASHGLQSSLVPRIESVLSARYTGGPNSTLGVESIRDGDFINSISRKTVVIGQGRLRTLEQTVVA</sequence>
<keyword evidence="3" id="KW-1185">Reference proteome</keyword>
<dbReference type="EMBL" id="HG723122">
    <property type="protein sequence ID" value="CDJ65310.1"/>
    <property type="molecule type" value="Genomic_DNA"/>
</dbReference>
<accession>U6MUE3</accession>
<reference evidence="2" key="1">
    <citation type="submission" date="2013-10" db="EMBL/GenBank/DDBJ databases">
        <title>Genomic analysis of the causative agents of coccidiosis in chickens.</title>
        <authorList>
            <person name="Reid A.J."/>
            <person name="Blake D."/>
            <person name="Billington K."/>
            <person name="Browne H."/>
            <person name="Dunn M."/>
            <person name="Hung S."/>
            <person name="Kawahara F."/>
            <person name="Miranda-Saavedra D."/>
            <person name="Mourier T."/>
            <person name="Nagra H."/>
            <person name="Otto T.D."/>
            <person name="Rawlings N."/>
            <person name="Sanchez A."/>
            <person name="Sanders M."/>
            <person name="Subramaniam C."/>
            <person name="Tay Y."/>
            <person name="Dear P."/>
            <person name="Doerig C."/>
            <person name="Gruber A."/>
            <person name="Parkinson J."/>
            <person name="Shirley M."/>
            <person name="Wan K.L."/>
            <person name="Berriman M."/>
            <person name="Tomley F."/>
            <person name="Pain A."/>
        </authorList>
    </citation>
    <scope>NUCLEOTIDE SEQUENCE [LARGE SCALE GENOMIC DNA]</scope>
    <source>
        <strain evidence="2">Houghton</strain>
    </source>
</reference>
<dbReference type="VEuPathDB" id="ToxoDB:ENH_00007060"/>
<organism evidence="2 3">
    <name type="scientific">Eimeria necatrix</name>
    <dbReference type="NCBI Taxonomy" id="51315"/>
    <lineage>
        <taxon>Eukaryota</taxon>
        <taxon>Sar</taxon>
        <taxon>Alveolata</taxon>
        <taxon>Apicomplexa</taxon>
        <taxon>Conoidasida</taxon>
        <taxon>Coccidia</taxon>
        <taxon>Eucoccidiorida</taxon>
        <taxon>Eimeriorina</taxon>
        <taxon>Eimeriidae</taxon>
        <taxon>Eimeria</taxon>
    </lineage>
</organism>
<dbReference type="AlphaFoldDB" id="U6MUE3"/>
<dbReference type="RefSeq" id="XP_013433777.1">
    <property type="nucleotide sequence ID" value="XM_013578323.1"/>
</dbReference>
<evidence type="ECO:0000256" key="1">
    <source>
        <dbReference type="SAM" id="MobiDB-lite"/>
    </source>
</evidence>
<reference evidence="2" key="2">
    <citation type="submission" date="2013-10" db="EMBL/GenBank/DDBJ databases">
        <authorList>
            <person name="Aslett M."/>
        </authorList>
    </citation>
    <scope>NUCLEOTIDE SEQUENCE [LARGE SCALE GENOMIC DNA]</scope>
    <source>
        <strain evidence="2">Houghton</strain>
    </source>
</reference>
<evidence type="ECO:0000313" key="2">
    <source>
        <dbReference type="EMBL" id="CDJ65310.1"/>
    </source>
</evidence>
<proteinExistence type="predicted"/>
<evidence type="ECO:0000313" key="3">
    <source>
        <dbReference type="Proteomes" id="UP000030754"/>
    </source>
</evidence>
<feature type="region of interest" description="Disordered" evidence="1">
    <location>
        <begin position="87"/>
        <end position="106"/>
    </location>
</feature>
<name>U6MUE3_9EIME</name>
<dbReference type="GeneID" id="25470896"/>
<dbReference type="Proteomes" id="UP000030754">
    <property type="component" value="Unassembled WGS sequence"/>
</dbReference>
<dbReference type="OrthoDB" id="354292at2759"/>